<evidence type="ECO:0000259" key="7">
    <source>
        <dbReference type="PROSITE" id="PS50892"/>
    </source>
</evidence>
<dbReference type="Pfam" id="PF00957">
    <property type="entry name" value="Synaptobrevin"/>
    <property type="match status" value="1"/>
</dbReference>
<dbReference type="Pfam" id="PF13774">
    <property type="entry name" value="Longin"/>
    <property type="match status" value="1"/>
</dbReference>
<dbReference type="SUPFAM" id="SSF64356">
    <property type="entry name" value="SNARE-like"/>
    <property type="match status" value="1"/>
</dbReference>
<dbReference type="Gene3D" id="1.20.5.110">
    <property type="match status" value="1"/>
</dbReference>
<comment type="similarity">
    <text evidence="1">Belongs to the synaptobrevin family.</text>
</comment>
<proteinExistence type="inferred from homology"/>
<dbReference type="EMBL" id="JAPFFF010000059">
    <property type="protein sequence ID" value="KAK8837479.1"/>
    <property type="molecule type" value="Genomic_DNA"/>
</dbReference>
<keyword evidence="5" id="KW-1133">Transmembrane helix</keyword>
<keyword evidence="4" id="KW-0175">Coiled coil</keyword>
<dbReference type="PROSITE" id="PS50859">
    <property type="entry name" value="LONGIN"/>
    <property type="match status" value="1"/>
</dbReference>
<gene>
    <name evidence="8" type="ORF">M9Y10_036476</name>
</gene>
<evidence type="ECO:0000313" key="9">
    <source>
        <dbReference type="Proteomes" id="UP001470230"/>
    </source>
</evidence>
<evidence type="ECO:0000256" key="3">
    <source>
        <dbReference type="ARBA" id="ARBA00046280"/>
    </source>
</evidence>
<evidence type="ECO:0000256" key="4">
    <source>
        <dbReference type="PROSITE-ProRule" id="PRU00290"/>
    </source>
</evidence>
<dbReference type="InterPro" id="IPR042855">
    <property type="entry name" value="V_SNARE_CC"/>
</dbReference>
<comment type="caution">
    <text evidence="8">The sequence shown here is derived from an EMBL/GenBank/DDBJ whole genome shotgun (WGS) entry which is preliminary data.</text>
</comment>
<dbReference type="InterPro" id="IPR051097">
    <property type="entry name" value="Synaptobrevin-like_transport"/>
</dbReference>
<dbReference type="InterPro" id="IPR011012">
    <property type="entry name" value="Longin-like_dom_sf"/>
</dbReference>
<protein>
    <recommendedName>
        <fullName evidence="10">Synaptobrevin family protein</fullName>
    </recommendedName>
</protein>
<feature type="domain" description="V-SNARE coiled-coil homology" evidence="7">
    <location>
        <begin position="129"/>
        <end position="189"/>
    </location>
</feature>
<dbReference type="InterPro" id="IPR010908">
    <property type="entry name" value="Longin_dom"/>
</dbReference>
<organism evidence="8 9">
    <name type="scientific">Tritrichomonas musculus</name>
    <dbReference type="NCBI Taxonomy" id="1915356"/>
    <lineage>
        <taxon>Eukaryota</taxon>
        <taxon>Metamonada</taxon>
        <taxon>Parabasalia</taxon>
        <taxon>Tritrichomonadida</taxon>
        <taxon>Tritrichomonadidae</taxon>
        <taxon>Tritrichomonas</taxon>
    </lineage>
</organism>
<keyword evidence="2 5" id="KW-0472">Membrane</keyword>
<dbReference type="SUPFAM" id="SSF58038">
    <property type="entry name" value="SNARE fusion complex"/>
    <property type="match status" value="1"/>
</dbReference>
<evidence type="ECO:0008006" key="10">
    <source>
        <dbReference type="Google" id="ProtNLM"/>
    </source>
</evidence>
<reference evidence="8 9" key="1">
    <citation type="submission" date="2024-04" db="EMBL/GenBank/DDBJ databases">
        <title>Tritrichomonas musculus Genome.</title>
        <authorList>
            <person name="Alves-Ferreira E."/>
            <person name="Grigg M."/>
            <person name="Lorenzi H."/>
            <person name="Galac M."/>
        </authorList>
    </citation>
    <scope>NUCLEOTIDE SEQUENCE [LARGE SCALE GENOMIC DNA]</scope>
    <source>
        <strain evidence="8 9">EAF2021</strain>
    </source>
</reference>
<dbReference type="Proteomes" id="UP001470230">
    <property type="component" value="Unassembled WGS sequence"/>
</dbReference>
<evidence type="ECO:0000313" key="8">
    <source>
        <dbReference type="EMBL" id="KAK8837479.1"/>
    </source>
</evidence>
<comment type="subcellular location">
    <subcellularLocation>
        <location evidence="3">Endomembrane system</location>
        <topology evidence="3">Single-pass type IV membrane protein</topology>
    </subcellularLocation>
</comment>
<feature type="domain" description="Longin" evidence="6">
    <location>
        <begin position="3"/>
        <end position="115"/>
    </location>
</feature>
<dbReference type="PANTHER" id="PTHR21136:SF168">
    <property type="entry name" value="VESICLE-ASSOCIATED MEMBRANE PROTEIN 9"/>
    <property type="match status" value="1"/>
</dbReference>
<evidence type="ECO:0000256" key="1">
    <source>
        <dbReference type="ARBA" id="ARBA00008025"/>
    </source>
</evidence>
<accession>A0ABR2GU56</accession>
<dbReference type="PANTHER" id="PTHR21136">
    <property type="entry name" value="SNARE PROTEINS"/>
    <property type="match status" value="1"/>
</dbReference>
<dbReference type="Gene3D" id="3.30.450.50">
    <property type="entry name" value="Longin domain"/>
    <property type="match status" value="1"/>
</dbReference>
<name>A0ABR2GU56_9EUKA</name>
<keyword evidence="5" id="KW-0812">Transmembrane</keyword>
<sequence>MTDLFKYALVAHGTVIISDYQPITQISTCRSISQKILEQIDPCQERTSGEQGTYTYEALTEPDRMVYLCITSKDCIARLRDEFCDKLKQKWRAKFGNRGSTMSAFSQVKSFAPIFEILFGTFNSERALKMAQIKDNAQKIQDQTAIDLKLALDRGDQIEIMSVKADQIKDSAKTFHHEISKVRSAMCWQKYRCYLFIGIIAIIILFIIIMFACGGPSFKKCK</sequence>
<dbReference type="PROSITE" id="PS50892">
    <property type="entry name" value="V_SNARE"/>
    <property type="match status" value="1"/>
</dbReference>
<dbReference type="CDD" id="cd14824">
    <property type="entry name" value="Longin"/>
    <property type="match status" value="1"/>
</dbReference>
<keyword evidence="9" id="KW-1185">Reference proteome</keyword>
<dbReference type="SMART" id="SM01270">
    <property type="entry name" value="Longin"/>
    <property type="match status" value="1"/>
</dbReference>
<evidence type="ECO:0000256" key="2">
    <source>
        <dbReference type="ARBA" id="ARBA00023136"/>
    </source>
</evidence>
<evidence type="ECO:0000259" key="6">
    <source>
        <dbReference type="PROSITE" id="PS50859"/>
    </source>
</evidence>
<feature type="transmembrane region" description="Helical" evidence="5">
    <location>
        <begin position="194"/>
        <end position="213"/>
    </location>
</feature>
<evidence type="ECO:0000256" key="5">
    <source>
        <dbReference type="SAM" id="Phobius"/>
    </source>
</evidence>